<feature type="transmembrane region" description="Helical" evidence="2">
    <location>
        <begin position="30"/>
        <end position="49"/>
    </location>
</feature>
<proteinExistence type="predicted"/>
<dbReference type="InterPro" id="IPR046096">
    <property type="entry name" value="DUF6114"/>
</dbReference>
<feature type="region of interest" description="Disordered" evidence="1">
    <location>
        <begin position="133"/>
        <end position="162"/>
    </location>
</feature>
<keyword evidence="2" id="KW-1133">Transmembrane helix</keyword>
<feature type="transmembrane region" description="Helical" evidence="2">
    <location>
        <begin position="93"/>
        <end position="126"/>
    </location>
</feature>
<keyword evidence="2" id="KW-0812">Transmembrane</keyword>
<reference evidence="3" key="1">
    <citation type="submission" date="2022-10" db="EMBL/GenBank/DDBJ databases">
        <title>The complete genomes of actinobacterial strains from the NBC collection.</title>
        <authorList>
            <person name="Joergensen T.S."/>
            <person name="Alvarez Arevalo M."/>
            <person name="Sterndorff E.B."/>
            <person name="Faurdal D."/>
            <person name="Vuksanovic O."/>
            <person name="Mourched A.-S."/>
            <person name="Charusanti P."/>
            <person name="Shaw S."/>
            <person name="Blin K."/>
            <person name="Weber T."/>
        </authorList>
    </citation>
    <scope>NUCLEOTIDE SEQUENCE</scope>
    <source>
        <strain evidence="3">NBC_00049</strain>
    </source>
</reference>
<feature type="region of interest" description="Disordered" evidence="1">
    <location>
        <begin position="194"/>
        <end position="224"/>
    </location>
</feature>
<feature type="transmembrane region" description="Helical" evidence="2">
    <location>
        <begin position="55"/>
        <end position="81"/>
    </location>
</feature>
<accession>A0AAU2JK58</accession>
<dbReference type="EMBL" id="CP108264">
    <property type="protein sequence ID" value="WTU72748.1"/>
    <property type="molecule type" value="Genomic_DNA"/>
</dbReference>
<evidence type="ECO:0000256" key="2">
    <source>
        <dbReference type="SAM" id="Phobius"/>
    </source>
</evidence>
<evidence type="ECO:0000313" key="3">
    <source>
        <dbReference type="EMBL" id="WTU72748.1"/>
    </source>
</evidence>
<organism evidence="3">
    <name type="scientific">Streptomyces sp. NBC_00049</name>
    <dbReference type="NCBI Taxonomy" id="2903617"/>
    <lineage>
        <taxon>Bacteria</taxon>
        <taxon>Bacillati</taxon>
        <taxon>Actinomycetota</taxon>
        <taxon>Actinomycetes</taxon>
        <taxon>Kitasatosporales</taxon>
        <taxon>Streptomycetaceae</taxon>
        <taxon>Streptomyces</taxon>
    </lineage>
</organism>
<keyword evidence="2" id="KW-0472">Membrane</keyword>
<dbReference type="Pfam" id="PF19609">
    <property type="entry name" value="DUF6114"/>
    <property type="match status" value="1"/>
</dbReference>
<evidence type="ECO:0000256" key="1">
    <source>
        <dbReference type="SAM" id="MobiDB-lite"/>
    </source>
</evidence>
<name>A0AAU2JK58_9ACTN</name>
<sequence>MRDARGGWLERRLPLPEHRRRLRAWRRTRPFWGGLLVVLGGAELLLVPLSPLTVLVSLGLGGIAAIGIGVALILAGLFLWCLPQARAYVSLHALLLSVLSFVATNLGGFLIGMVLGIAGSALAFGWTPLPDEETGAEAVGETGAEDPRPEPQSLPQPGAGGPRTPAVALPLVLLAALTVGGPLAVGANAEGQHAAPASTSAPASPPASASAPAAGPPRAARTPTTVTTSLFAPQGFALAGTARVPTVDGPLDVLVLRMHAASLRDYRLRTHDGGEEYGLAADSLDLRGDVTLYLTRFSGCINGLLCVTFSPDGLPAPPVIPPFVFMTRVTAEQALVTSDVIVTDGLRLEAS</sequence>
<gene>
    <name evidence="3" type="ORF">OG327_04980</name>
</gene>
<protein>
    <submittedName>
        <fullName evidence="3">DUF6114 domain-containing protein</fullName>
    </submittedName>
</protein>
<dbReference type="AlphaFoldDB" id="A0AAU2JK58"/>